<feature type="transmembrane region" description="Helical" evidence="7">
    <location>
        <begin position="95"/>
        <end position="118"/>
    </location>
</feature>
<dbReference type="EMBL" id="JBHSMH010000067">
    <property type="protein sequence ID" value="MFC5470569.1"/>
    <property type="molecule type" value="Genomic_DNA"/>
</dbReference>
<name>A0ABW0LXN5_9BACL</name>
<evidence type="ECO:0000256" key="7">
    <source>
        <dbReference type="RuleBase" id="RU363032"/>
    </source>
</evidence>
<feature type="transmembrane region" description="Helical" evidence="7">
    <location>
        <begin position="130"/>
        <end position="151"/>
    </location>
</feature>
<evidence type="ECO:0000256" key="3">
    <source>
        <dbReference type="ARBA" id="ARBA00022475"/>
    </source>
</evidence>
<keyword evidence="4 7" id="KW-0812">Transmembrane</keyword>
<keyword evidence="6 7" id="KW-0472">Membrane</keyword>
<dbReference type="PANTHER" id="PTHR43744">
    <property type="entry name" value="ABC TRANSPORTER PERMEASE PROTEIN MG189-RELATED-RELATED"/>
    <property type="match status" value="1"/>
</dbReference>
<dbReference type="Gene3D" id="1.10.3720.10">
    <property type="entry name" value="MetI-like"/>
    <property type="match status" value="1"/>
</dbReference>
<dbReference type="CDD" id="cd06261">
    <property type="entry name" value="TM_PBP2"/>
    <property type="match status" value="1"/>
</dbReference>
<feature type="domain" description="ABC transmembrane type-1" evidence="8">
    <location>
        <begin position="95"/>
        <end position="305"/>
    </location>
</feature>
<keyword evidence="5 7" id="KW-1133">Transmembrane helix</keyword>
<feature type="transmembrane region" description="Helical" evidence="7">
    <location>
        <begin position="33"/>
        <end position="56"/>
    </location>
</feature>
<comment type="caution">
    <text evidence="9">The sequence shown here is derived from an EMBL/GenBank/DDBJ whole genome shotgun (WGS) entry which is preliminary data.</text>
</comment>
<dbReference type="Pfam" id="PF00528">
    <property type="entry name" value="BPD_transp_1"/>
    <property type="match status" value="1"/>
</dbReference>
<comment type="subcellular location">
    <subcellularLocation>
        <location evidence="1 7">Cell membrane</location>
        <topology evidence="1 7">Multi-pass membrane protein</topology>
    </subcellularLocation>
</comment>
<feature type="transmembrane region" description="Helical" evidence="7">
    <location>
        <begin position="206"/>
        <end position="228"/>
    </location>
</feature>
<evidence type="ECO:0000256" key="6">
    <source>
        <dbReference type="ARBA" id="ARBA00023136"/>
    </source>
</evidence>
<organism evidence="9 10">
    <name type="scientific">Cohnella suwonensis</name>
    <dbReference type="NCBI Taxonomy" id="696072"/>
    <lineage>
        <taxon>Bacteria</taxon>
        <taxon>Bacillati</taxon>
        <taxon>Bacillota</taxon>
        <taxon>Bacilli</taxon>
        <taxon>Bacillales</taxon>
        <taxon>Paenibacillaceae</taxon>
        <taxon>Cohnella</taxon>
    </lineage>
</organism>
<sequence length="320" mass="35697">MTSISTDVPQAAVLPLKKRKYRHPNDVNPAAHFAINLLFVGYSLLCLLPILLVLAVSFSDERVIALHGYSLLPEKFSLDAYAYLWSDREQILRSYGVSIVTTLAGSAVGLLMTAMFAYPLARGDFSFRTFFSFFIFITMIFNGGLVPWYLIYTNVIDLKDTMLALIVPGLLLNGFSVIMVRTFFQTTIHPSLIESANIDGAGEMRIFFRIVLPLSLPVMATIGLFYTLGYWNNWFNSMVFINDDKLINLQYLMYKAMVNLQVLFANAQSGSGSGVTDLANQPNETVRMAMCIVGMGPIVLAYPFFQKYFVKGLTIGAIKG</sequence>
<feature type="transmembrane region" description="Helical" evidence="7">
    <location>
        <begin position="287"/>
        <end position="305"/>
    </location>
</feature>
<evidence type="ECO:0000256" key="2">
    <source>
        <dbReference type="ARBA" id="ARBA00022448"/>
    </source>
</evidence>
<evidence type="ECO:0000256" key="1">
    <source>
        <dbReference type="ARBA" id="ARBA00004651"/>
    </source>
</evidence>
<dbReference type="InterPro" id="IPR035906">
    <property type="entry name" value="MetI-like_sf"/>
</dbReference>
<protein>
    <submittedName>
        <fullName evidence="9">Carbohydrate ABC transporter permease</fullName>
    </submittedName>
</protein>
<accession>A0ABW0LXN5</accession>
<dbReference type="InterPro" id="IPR000515">
    <property type="entry name" value="MetI-like"/>
</dbReference>
<proteinExistence type="inferred from homology"/>
<keyword evidence="10" id="KW-1185">Reference proteome</keyword>
<gene>
    <name evidence="9" type="ORF">ACFPPD_17900</name>
</gene>
<dbReference type="RefSeq" id="WP_209749004.1">
    <property type="nucleotide sequence ID" value="NZ_JBHSMH010000067.1"/>
</dbReference>
<evidence type="ECO:0000256" key="5">
    <source>
        <dbReference type="ARBA" id="ARBA00022989"/>
    </source>
</evidence>
<feature type="transmembrane region" description="Helical" evidence="7">
    <location>
        <begin position="163"/>
        <end position="184"/>
    </location>
</feature>
<reference evidence="10" key="1">
    <citation type="journal article" date="2019" name="Int. J. Syst. Evol. Microbiol.">
        <title>The Global Catalogue of Microorganisms (GCM) 10K type strain sequencing project: providing services to taxonomists for standard genome sequencing and annotation.</title>
        <authorList>
            <consortium name="The Broad Institute Genomics Platform"/>
            <consortium name="The Broad Institute Genome Sequencing Center for Infectious Disease"/>
            <person name="Wu L."/>
            <person name="Ma J."/>
        </authorList>
    </citation>
    <scope>NUCLEOTIDE SEQUENCE [LARGE SCALE GENOMIC DNA]</scope>
    <source>
        <strain evidence="10">CCUG 57113</strain>
    </source>
</reference>
<evidence type="ECO:0000256" key="4">
    <source>
        <dbReference type="ARBA" id="ARBA00022692"/>
    </source>
</evidence>
<evidence type="ECO:0000313" key="9">
    <source>
        <dbReference type="EMBL" id="MFC5470569.1"/>
    </source>
</evidence>
<evidence type="ECO:0000259" key="8">
    <source>
        <dbReference type="PROSITE" id="PS50928"/>
    </source>
</evidence>
<dbReference type="PANTHER" id="PTHR43744:SF9">
    <property type="entry name" value="POLYGALACTURONAN_RHAMNOGALACTURONAN TRANSPORT SYSTEM PERMEASE PROTEIN YTCP"/>
    <property type="match status" value="1"/>
</dbReference>
<keyword evidence="2 7" id="KW-0813">Transport</keyword>
<comment type="similarity">
    <text evidence="7">Belongs to the binding-protein-dependent transport system permease family.</text>
</comment>
<dbReference type="Proteomes" id="UP001596105">
    <property type="component" value="Unassembled WGS sequence"/>
</dbReference>
<keyword evidence="3" id="KW-1003">Cell membrane</keyword>
<dbReference type="SUPFAM" id="SSF161098">
    <property type="entry name" value="MetI-like"/>
    <property type="match status" value="1"/>
</dbReference>
<evidence type="ECO:0000313" key="10">
    <source>
        <dbReference type="Proteomes" id="UP001596105"/>
    </source>
</evidence>
<dbReference type="PROSITE" id="PS50928">
    <property type="entry name" value="ABC_TM1"/>
    <property type="match status" value="1"/>
</dbReference>